<dbReference type="Pfam" id="PF00109">
    <property type="entry name" value="ketoacyl-synt"/>
    <property type="match status" value="1"/>
</dbReference>
<evidence type="ECO:0000256" key="1">
    <source>
        <dbReference type="ARBA" id="ARBA00022450"/>
    </source>
</evidence>
<evidence type="ECO:0000259" key="4">
    <source>
        <dbReference type="PROSITE" id="PS52004"/>
    </source>
</evidence>
<protein>
    <submittedName>
        <fullName evidence="5">Thiolase-like protein</fullName>
    </submittedName>
</protein>
<feature type="non-terminal residue" evidence="5">
    <location>
        <position position="228"/>
    </location>
</feature>
<dbReference type="OrthoDB" id="5334845at2759"/>
<dbReference type="SUPFAM" id="SSF53901">
    <property type="entry name" value="Thiolase-like"/>
    <property type="match status" value="1"/>
</dbReference>
<keyword evidence="3" id="KW-0808">Transferase</keyword>
<keyword evidence="1" id="KW-0596">Phosphopantetheine</keyword>
<dbReference type="Proteomes" id="UP000245884">
    <property type="component" value="Unassembled WGS sequence"/>
</dbReference>
<reference evidence="5 6" key="1">
    <citation type="journal article" date="2018" name="Mol. Biol. Evol.">
        <title>Broad Genomic Sampling Reveals a Smut Pathogenic Ancestry of the Fungal Clade Ustilaginomycotina.</title>
        <authorList>
            <person name="Kijpornyongpan T."/>
            <person name="Mondo S.J."/>
            <person name="Barry K."/>
            <person name="Sandor L."/>
            <person name="Lee J."/>
            <person name="Lipzen A."/>
            <person name="Pangilinan J."/>
            <person name="LaButti K."/>
            <person name="Hainaut M."/>
            <person name="Henrissat B."/>
            <person name="Grigoriev I.V."/>
            <person name="Spatafora J.W."/>
            <person name="Aime M.C."/>
        </authorList>
    </citation>
    <scope>NUCLEOTIDE SEQUENCE [LARGE SCALE GENOMIC DNA]</scope>
    <source>
        <strain evidence="5 6">MCA 5214</strain>
    </source>
</reference>
<dbReference type="InterPro" id="IPR014030">
    <property type="entry name" value="Ketoacyl_synth_N"/>
</dbReference>
<feature type="domain" description="Ketosynthase family 3 (KS3)" evidence="4">
    <location>
        <begin position="1"/>
        <end position="228"/>
    </location>
</feature>
<dbReference type="GO" id="GO:0004315">
    <property type="term" value="F:3-oxoacyl-[acyl-carrier-protein] synthase activity"/>
    <property type="evidence" value="ECO:0007669"/>
    <property type="project" value="InterPro"/>
</dbReference>
<dbReference type="InterPro" id="IPR050091">
    <property type="entry name" value="PKS_NRPS_Biosynth_Enz"/>
</dbReference>
<name>A0A316UN28_9BASI</name>
<keyword evidence="6" id="KW-1185">Reference proteome</keyword>
<evidence type="ECO:0000313" key="5">
    <source>
        <dbReference type="EMBL" id="PWN26364.1"/>
    </source>
</evidence>
<sequence length="228" mass="23820">PNTRLVLECAHDALEDAGLTTAQMEGSSTGVIVGAKPEDHWDKLTTAASPGASQYDRFYISGAAHSTTSARVAHWLGTTGPISTVDSACASGSMALHQARLLIEAGDCEMAIVAGVTTHLWPGPLLALSDAQMRSPRSQGGCLVLSSEADGYVPSEACVAFILAKRSTADRLGLRTRLELLSSRVGHNGRNTNGIVAPSCRAQEQLLSSILEGRSLSDVTLLELHGTG</sequence>
<dbReference type="GO" id="GO:0006633">
    <property type="term" value="P:fatty acid biosynthetic process"/>
    <property type="evidence" value="ECO:0007669"/>
    <property type="project" value="InterPro"/>
</dbReference>
<dbReference type="CDD" id="cd00833">
    <property type="entry name" value="PKS"/>
    <property type="match status" value="1"/>
</dbReference>
<dbReference type="Gene3D" id="3.40.47.10">
    <property type="match status" value="1"/>
</dbReference>
<evidence type="ECO:0000256" key="3">
    <source>
        <dbReference type="ARBA" id="ARBA00022679"/>
    </source>
</evidence>
<proteinExistence type="predicted"/>
<dbReference type="GeneID" id="37025961"/>
<dbReference type="PROSITE" id="PS00606">
    <property type="entry name" value="KS3_1"/>
    <property type="match status" value="1"/>
</dbReference>
<dbReference type="STRING" id="1569628.A0A316UN28"/>
<dbReference type="PANTHER" id="PTHR43775">
    <property type="entry name" value="FATTY ACID SYNTHASE"/>
    <property type="match status" value="1"/>
</dbReference>
<feature type="non-terminal residue" evidence="5">
    <location>
        <position position="1"/>
    </location>
</feature>
<keyword evidence="2" id="KW-0597">Phosphoprotein</keyword>
<evidence type="ECO:0000256" key="2">
    <source>
        <dbReference type="ARBA" id="ARBA00022553"/>
    </source>
</evidence>
<dbReference type="GO" id="GO:0004312">
    <property type="term" value="F:fatty acid synthase activity"/>
    <property type="evidence" value="ECO:0007669"/>
    <property type="project" value="TreeGrafter"/>
</dbReference>
<accession>A0A316UN28</accession>
<dbReference type="InterPro" id="IPR018201">
    <property type="entry name" value="Ketoacyl_synth_AS"/>
</dbReference>
<gene>
    <name evidence="5" type="ORF">BDZ90DRAFT_212357</name>
</gene>
<dbReference type="RefSeq" id="XP_025360976.1">
    <property type="nucleotide sequence ID" value="XM_025504138.1"/>
</dbReference>
<dbReference type="PROSITE" id="PS52004">
    <property type="entry name" value="KS3_2"/>
    <property type="match status" value="1"/>
</dbReference>
<dbReference type="PANTHER" id="PTHR43775:SF37">
    <property type="entry name" value="SI:DKEY-61P9.11"/>
    <property type="match status" value="1"/>
</dbReference>
<dbReference type="InterPro" id="IPR020841">
    <property type="entry name" value="PKS_Beta-ketoAc_synthase_dom"/>
</dbReference>
<organism evidence="5 6">
    <name type="scientific">Jaminaea rosea</name>
    <dbReference type="NCBI Taxonomy" id="1569628"/>
    <lineage>
        <taxon>Eukaryota</taxon>
        <taxon>Fungi</taxon>
        <taxon>Dikarya</taxon>
        <taxon>Basidiomycota</taxon>
        <taxon>Ustilaginomycotina</taxon>
        <taxon>Exobasidiomycetes</taxon>
        <taxon>Microstromatales</taxon>
        <taxon>Microstromatales incertae sedis</taxon>
        <taxon>Jaminaea</taxon>
    </lineage>
</organism>
<dbReference type="SMART" id="SM00825">
    <property type="entry name" value="PKS_KS"/>
    <property type="match status" value="1"/>
</dbReference>
<dbReference type="InterPro" id="IPR016039">
    <property type="entry name" value="Thiolase-like"/>
</dbReference>
<evidence type="ECO:0000313" key="6">
    <source>
        <dbReference type="Proteomes" id="UP000245884"/>
    </source>
</evidence>
<dbReference type="EMBL" id="KZ819672">
    <property type="protein sequence ID" value="PWN26364.1"/>
    <property type="molecule type" value="Genomic_DNA"/>
</dbReference>
<dbReference type="AlphaFoldDB" id="A0A316UN28"/>